<dbReference type="Proteomes" id="UP000694700">
    <property type="component" value="Unplaced"/>
</dbReference>
<organism evidence="1 2">
    <name type="scientific">Cyprinus carpio</name>
    <name type="common">Common carp</name>
    <dbReference type="NCBI Taxonomy" id="7962"/>
    <lineage>
        <taxon>Eukaryota</taxon>
        <taxon>Metazoa</taxon>
        <taxon>Chordata</taxon>
        <taxon>Craniata</taxon>
        <taxon>Vertebrata</taxon>
        <taxon>Euteleostomi</taxon>
        <taxon>Actinopterygii</taxon>
        <taxon>Neopterygii</taxon>
        <taxon>Teleostei</taxon>
        <taxon>Ostariophysi</taxon>
        <taxon>Cypriniformes</taxon>
        <taxon>Cyprinidae</taxon>
        <taxon>Cyprininae</taxon>
        <taxon>Cyprinus</taxon>
    </lineage>
</organism>
<dbReference type="AlphaFoldDB" id="A0A8C1WI79"/>
<dbReference type="Ensembl" id="ENSCCRT00015068605.1">
    <property type="protein sequence ID" value="ENSCCRP00015066430.1"/>
    <property type="gene ID" value="ENSCCRG00015027067.1"/>
</dbReference>
<proteinExistence type="predicted"/>
<reference evidence="1" key="1">
    <citation type="submission" date="2025-08" db="UniProtKB">
        <authorList>
            <consortium name="Ensembl"/>
        </authorList>
    </citation>
    <scope>IDENTIFICATION</scope>
</reference>
<evidence type="ECO:0008006" key="3">
    <source>
        <dbReference type="Google" id="ProtNLM"/>
    </source>
</evidence>
<dbReference type="PANTHER" id="PTHR31025:SF27">
    <property type="entry name" value="SI:CH211-193K19.2-RELATED"/>
    <property type="match status" value="1"/>
</dbReference>
<evidence type="ECO:0000313" key="2">
    <source>
        <dbReference type="Proteomes" id="UP000694700"/>
    </source>
</evidence>
<sequence>MMAAPVKMRIVFGDDNAEKLTIESGMPKSVEDLSNEIKRQFDIEGDIRLQYMDSDFDNNFVNLNQISDIQDKSTVKVISLSDVSQGCLNQSCEDTSSSSDTIILSSPDSVTARSQWPTEFKIPTFPYDVEMQLQSANQAFMSSRVFLNPSHKLKSDILESLAAQIIRFKAYPSNLEIESVAEALIKAHPCLREQGSSSGYYGWKISLKYKMANYRTKLRNLGCPEMSINSLKNKPADKCQPAHNIKKPRKAEVNFCPPYPAGETLDSLEGERVSLLSEVQKRHNNAVIKEKMAKTFAYRRQEVVRDQPMIAEFKTRWPGLFTVPEVEAEFMRITTVPLVTTFFAQLDNHADQLQRLLKKTGGSKGKKIKLAFAPTAQNETVEKKRECLLRALCIYLNEDPSSLFKEYLDSDGCAAQRDLDHVVFGIYSINVEGGDATTIPADVGIVIEGVEVLHDLGDLSSACALLMGVIYAVNLSYPQELKTFFEVLQKIFLQLDATRLSTKVQMLKNKLYE</sequence>
<accession>A0A8C1WI79</accession>
<evidence type="ECO:0000313" key="1">
    <source>
        <dbReference type="Ensembl" id="ENSCCRP00015066430.1"/>
    </source>
</evidence>
<dbReference type="PANTHER" id="PTHR31025">
    <property type="entry name" value="SI:CH211-196P9.1-RELATED"/>
    <property type="match status" value="1"/>
</dbReference>
<protein>
    <recommendedName>
        <fullName evidence="3">Sterile alpha motif domain-containing 3-like</fullName>
    </recommendedName>
</protein>
<name>A0A8C1WI79_CYPCA</name>